<dbReference type="InterPro" id="IPR022476">
    <property type="entry name" value="Spore_YabP/YqfC"/>
</dbReference>
<organism evidence="1 2">
    <name type="scientific">Thalassobacillus hwangdonensis</name>
    <dbReference type="NCBI Taxonomy" id="546108"/>
    <lineage>
        <taxon>Bacteria</taxon>
        <taxon>Bacillati</taxon>
        <taxon>Bacillota</taxon>
        <taxon>Bacilli</taxon>
        <taxon>Bacillales</taxon>
        <taxon>Bacillaceae</taxon>
        <taxon>Thalassobacillus</taxon>
    </lineage>
</organism>
<evidence type="ECO:0000313" key="1">
    <source>
        <dbReference type="EMBL" id="MFD1018799.1"/>
    </source>
</evidence>
<protein>
    <submittedName>
        <fullName evidence="1">Sporulation protein YqfC</fullName>
    </submittedName>
</protein>
<sequence length="93" mass="10835">MKKLQTHIRTWLANYLELPSDVMLDLPRITTIGDFHVYIENHQGLLKFTEQEIRLKFSKGHVRLNGSGFTLKMMLAEEILVEGKVQTIAFVYE</sequence>
<proteinExistence type="predicted"/>
<comment type="caution">
    <text evidence="1">The sequence shown here is derived from an EMBL/GenBank/DDBJ whole genome shotgun (WGS) entry which is preliminary data.</text>
</comment>
<dbReference type="EMBL" id="JBHTKL010000001">
    <property type="protein sequence ID" value="MFD1018799.1"/>
    <property type="molecule type" value="Genomic_DNA"/>
</dbReference>
<dbReference type="Proteomes" id="UP001596990">
    <property type="component" value="Unassembled WGS sequence"/>
</dbReference>
<dbReference type="RefSeq" id="WP_386057574.1">
    <property type="nucleotide sequence ID" value="NZ_JBHTKL010000001.1"/>
</dbReference>
<accession>A0ABW3KZZ1</accession>
<evidence type="ECO:0000313" key="2">
    <source>
        <dbReference type="Proteomes" id="UP001596990"/>
    </source>
</evidence>
<name>A0ABW3KZZ1_9BACI</name>
<dbReference type="NCBIfam" id="TIGR02856">
    <property type="entry name" value="spore_yqfC"/>
    <property type="match status" value="1"/>
</dbReference>
<dbReference type="Pfam" id="PF07873">
    <property type="entry name" value="YabP"/>
    <property type="match status" value="1"/>
</dbReference>
<keyword evidence="2" id="KW-1185">Reference proteome</keyword>
<dbReference type="InterPro" id="IPR022477">
    <property type="entry name" value="Spore_YqfC"/>
</dbReference>
<gene>
    <name evidence="1" type="primary">yqfC</name>
    <name evidence="1" type="ORF">ACFQ2J_06270</name>
</gene>
<reference evidence="2" key="1">
    <citation type="journal article" date="2019" name="Int. J. Syst. Evol. Microbiol.">
        <title>The Global Catalogue of Microorganisms (GCM) 10K type strain sequencing project: providing services to taxonomists for standard genome sequencing and annotation.</title>
        <authorList>
            <consortium name="The Broad Institute Genomics Platform"/>
            <consortium name="The Broad Institute Genome Sequencing Center for Infectious Disease"/>
            <person name="Wu L."/>
            <person name="Ma J."/>
        </authorList>
    </citation>
    <scope>NUCLEOTIDE SEQUENCE [LARGE SCALE GENOMIC DNA]</scope>
    <source>
        <strain evidence="2">CCUG 56607</strain>
    </source>
</reference>